<evidence type="ECO:0000256" key="5">
    <source>
        <dbReference type="ARBA" id="ARBA00022723"/>
    </source>
</evidence>
<dbReference type="Proteomes" id="UP001652625">
    <property type="component" value="Chromosome 09"/>
</dbReference>
<dbReference type="InterPro" id="IPR001763">
    <property type="entry name" value="Rhodanese-like_dom"/>
</dbReference>
<sequence length="444" mass="49164">MTSDIKARISVLEAELESLKLQLSLEKSSVDSELCNQPMIHPIKKCNLSNKDIQRYSRQIILPEVSAQGQVLIRKSQVLIVGVGGLGCPAAQYLVGAGIGTIGLVDYDTVELSNLHRQVLHRETNIGMSKVQSAISELKRLNSSTCFNEHIVSLSATNAFSIIDKYDIILDCTDNVATRYLLNDACVLYGKPLISGSALRFEGQLTVYNFQGGPCYRCLFPVPPPADAVANCSDSGVLGAVTGVIGSLQALEAVKLICCQSTSYNGSMLLFDGFRGVFRNIKLRGKKDICSVCGKNPTITHLVDQERFCGSAHTDKAISLSILPDAKRITVEEYANLRLLNKPHLLIDVRPKVEFDICSLPDSINIPINDILHNRYEGEHQKDILHGYNDVYIVCRRGNDSQKAVLYFLTEREKYIKTECVNIKDIKGGFLSWSKKVDKNFPNY</sequence>
<keyword evidence="7 11" id="KW-0862">Zinc</keyword>
<keyword evidence="5 11" id="KW-0479">Metal-binding</keyword>
<feature type="active site" description="Cysteine persulfide intermediate; for sulfurtransferase activity" evidence="11">
    <location>
        <position position="395"/>
    </location>
</feature>
<feature type="binding site" evidence="11">
    <location>
        <position position="130"/>
    </location>
    <ligand>
        <name>ATP</name>
        <dbReference type="ChEBI" id="CHEBI:30616"/>
    </ligand>
</feature>
<gene>
    <name evidence="15" type="primary">LOC100199634</name>
</gene>
<protein>
    <recommendedName>
        <fullName evidence="11">Adenylyltransferase and sulfurtransferase MOCS3 homolog</fullName>
    </recommendedName>
    <alternativeName>
        <fullName evidence="11">UBA4 homolog</fullName>
    </alternativeName>
    <alternativeName>
        <fullName evidence="11">Ubiquitin-like protein activator 4 homolog</fullName>
    </alternativeName>
    <domain>
        <recommendedName>
            <fullName evidence="11">Adenylyltransferase</fullName>
            <ecNumber evidence="11">2.7.7.-</ecNumber>
        </recommendedName>
    </domain>
    <domain>
        <recommendedName>
            <fullName evidence="11">Sulfurtransferase</fullName>
            <ecNumber evidence="11">2.8.1.-</ecNumber>
        </recommendedName>
    </domain>
</protein>
<keyword evidence="8 11" id="KW-0067">ATP-binding</keyword>
<feature type="binding site" evidence="11">
    <location>
        <position position="293"/>
    </location>
    <ligand>
        <name>Zn(2+)</name>
        <dbReference type="ChEBI" id="CHEBI:29105"/>
    </ligand>
</feature>
<dbReference type="EC" id="2.8.1.-" evidence="11"/>
<dbReference type="EC" id="2.7.7.-" evidence="11"/>
<evidence type="ECO:0000256" key="10">
    <source>
        <dbReference type="ARBA" id="ARBA00023268"/>
    </source>
</evidence>
<evidence type="ECO:0000256" key="2">
    <source>
        <dbReference type="ARBA" id="ARBA00022490"/>
    </source>
</evidence>
<comment type="subcellular location">
    <subcellularLocation>
        <location evidence="1">Cytoplasm</location>
        <location evidence="1">Cytosol</location>
    </subcellularLocation>
</comment>
<comment type="cofactor">
    <cofactor evidence="11">
        <name>Zn(2+)</name>
        <dbReference type="ChEBI" id="CHEBI:29105"/>
    </cofactor>
    <text evidence="11">Binds 1 zinc ion per subunit.</text>
</comment>
<evidence type="ECO:0000256" key="9">
    <source>
        <dbReference type="ARBA" id="ARBA00023150"/>
    </source>
</evidence>
<dbReference type="InterPro" id="IPR036873">
    <property type="entry name" value="Rhodanese-like_dom_sf"/>
</dbReference>
<feature type="binding site" evidence="11">
    <location>
        <position position="85"/>
    </location>
    <ligand>
        <name>ATP</name>
        <dbReference type="ChEBI" id="CHEBI:30616"/>
    </ligand>
</feature>
<evidence type="ECO:0000256" key="8">
    <source>
        <dbReference type="ARBA" id="ARBA00022840"/>
    </source>
</evidence>
<evidence type="ECO:0000256" key="12">
    <source>
        <dbReference type="SAM" id="Coils"/>
    </source>
</evidence>
<evidence type="ECO:0000256" key="4">
    <source>
        <dbReference type="ARBA" id="ARBA00022694"/>
    </source>
</evidence>
<feature type="binding site" evidence="11">
    <location>
        <position position="106"/>
    </location>
    <ligand>
        <name>ATP</name>
        <dbReference type="ChEBI" id="CHEBI:30616"/>
    </ligand>
</feature>
<evidence type="ECO:0000256" key="11">
    <source>
        <dbReference type="HAMAP-Rule" id="MF_03049"/>
    </source>
</evidence>
<keyword evidence="2 11" id="KW-0963">Cytoplasm</keyword>
<dbReference type="InterPro" id="IPR000594">
    <property type="entry name" value="ThiF_NAD_FAD-bd"/>
</dbReference>
<keyword evidence="9 11" id="KW-0501">Molybdenum cofactor biosynthesis</keyword>
<dbReference type="PROSITE" id="PS50206">
    <property type="entry name" value="RHODANESE_3"/>
    <property type="match status" value="1"/>
</dbReference>
<keyword evidence="15" id="KW-0548">Nucleotidyltransferase</keyword>
<feature type="domain" description="Rhodanese" evidence="13">
    <location>
        <begin position="340"/>
        <end position="442"/>
    </location>
</feature>
<dbReference type="CDD" id="cd00757">
    <property type="entry name" value="ThiF_MoeB_HesA_family"/>
    <property type="match status" value="1"/>
</dbReference>
<feature type="binding site" evidence="11">
    <location>
        <begin position="174"/>
        <end position="175"/>
    </location>
    <ligand>
        <name>ATP</name>
        <dbReference type="ChEBI" id="CHEBI:30616"/>
    </ligand>
</feature>
<name>A0ABM4CHF6_HYDVU</name>
<evidence type="ECO:0000313" key="14">
    <source>
        <dbReference type="Proteomes" id="UP001652625"/>
    </source>
</evidence>
<feature type="coiled-coil region" evidence="12">
    <location>
        <begin position="2"/>
        <end position="29"/>
    </location>
</feature>
<dbReference type="SMART" id="SM00450">
    <property type="entry name" value="RHOD"/>
    <property type="match status" value="1"/>
</dbReference>
<dbReference type="HAMAP" id="MF_03049">
    <property type="entry name" value="MOCS3_Uba4"/>
    <property type="match status" value="1"/>
</dbReference>
<evidence type="ECO:0000256" key="6">
    <source>
        <dbReference type="ARBA" id="ARBA00022741"/>
    </source>
</evidence>
<keyword evidence="4 11" id="KW-0819">tRNA processing</keyword>
<dbReference type="Gene3D" id="3.40.50.720">
    <property type="entry name" value="NAD(P)-binding Rossmann-like Domain"/>
    <property type="match status" value="1"/>
</dbReference>
<feature type="binding site" evidence="11">
    <location>
        <begin position="113"/>
        <end position="117"/>
    </location>
    <ligand>
        <name>ATP</name>
        <dbReference type="ChEBI" id="CHEBI:30616"/>
    </ligand>
</feature>
<evidence type="ECO:0000259" key="13">
    <source>
        <dbReference type="PROSITE" id="PS50206"/>
    </source>
</evidence>
<comment type="similarity">
    <text evidence="11">In the N-terminal section; belongs to the HesA/MoeB/ThiF family. UBA4 subfamily.</text>
</comment>
<evidence type="ECO:0000313" key="15">
    <source>
        <dbReference type="RefSeq" id="XP_065661174.1"/>
    </source>
</evidence>
<accession>A0ABM4CHF6</accession>
<keyword evidence="6 11" id="KW-0547">Nucleotide-binding</keyword>
<dbReference type="Gene3D" id="3.40.250.10">
    <property type="entry name" value="Rhodanese-like domain"/>
    <property type="match status" value="1"/>
</dbReference>
<keyword evidence="14" id="KW-1185">Reference proteome</keyword>
<feature type="active site" description="Glycyl thioester intermediate; for adenylyltransferase activity" evidence="11">
    <location>
        <position position="232"/>
    </location>
</feature>
<dbReference type="RefSeq" id="XP_065661174.1">
    <property type="nucleotide sequence ID" value="XM_065805102.1"/>
</dbReference>
<evidence type="ECO:0000256" key="1">
    <source>
        <dbReference type="ARBA" id="ARBA00004514"/>
    </source>
</evidence>
<comment type="pathway">
    <text evidence="11">tRNA modification; 5-methoxycarbonylmethyl-2-thiouridine-tRNA biosynthesis.</text>
</comment>
<keyword evidence="3 11" id="KW-0808">Transferase</keyword>
<feature type="binding site" evidence="11">
    <location>
        <position position="290"/>
    </location>
    <ligand>
        <name>Zn(2+)</name>
        <dbReference type="ChEBI" id="CHEBI:29105"/>
    </ligand>
</feature>
<dbReference type="NCBIfam" id="NF004281">
    <property type="entry name" value="PRK05690.1"/>
    <property type="match status" value="1"/>
</dbReference>
<organism evidence="14 15">
    <name type="scientific">Hydra vulgaris</name>
    <name type="common">Hydra</name>
    <name type="synonym">Hydra attenuata</name>
    <dbReference type="NCBI Taxonomy" id="6087"/>
    <lineage>
        <taxon>Eukaryota</taxon>
        <taxon>Metazoa</taxon>
        <taxon>Cnidaria</taxon>
        <taxon>Hydrozoa</taxon>
        <taxon>Hydroidolina</taxon>
        <taxon>Anthoathecata</taxon>
        <taxon>Aplanulata</taxon>
        <taxon>Hydridae</taxon>
        <taxon>Hydra</taxon>
    </lineage>
</organism>
<evidence type="ECO:0000256" key="7">
    <source>
        <dbReference type="ARBA" id="ARBA00022833"/>
    </source>
</evidence>
<dbReference type="GO" id="GO:0016779">
    <property type="term" value="F:nucleotidyltransferase activity"/>
    <property type="evidence" value="ECO:0007669"/>
    <property type="project" value="UniProtKB-KW"/>
</dbReference>
<feature type="binding site" evidence="11">
    <location>
        <position position="215"/>
    </location>
    <ligand>
        <name>Zn(2+)</name>
        <dbReference type="ChEBI" id="CHEBI:29105"/>
    </ligand>
</feature>
<proteinExistence type="inferred from homology"/>
<comment type="function">
    <text evidence="11">Plays a central role in 2-thiolation of mcm(5)S(2)U at tRNA wobble positions of cytosolic tRNA(Lys), tRNA(Glu) and tRNA(Gln). Acts by mediating the C-terminal thiocarboxylation of the sulfur carrier URM1. Its N-terminus first activates URM1 as acyl-adenylate (-COAMP), then the persulfide sulfur on the catalytic cysteine is transferred to URM1 to form thiocarboxylation (-COSH) of its C-terminus. The reaction probably involves hydrogen sulfide that is generated from the persulfide intermediate and that acts as nucleophile towards URM1. Subsequently, a transient disulfide bond is formed. Does not use thiosulfate as sulfur donor; NFS1 probably acting as a sulfur donor for thiocarboxylation reactions.</text>
</comment>
<dbReference type="Pfam" id="PF00581">
    <property type="entry name" value="Rhodanese"/>
    <property type="match status" value="1"/>
</dbReference>
<keyword evidence="10 11" id="KW-0511">Multifunctional enzyme</keyword>
<dbReference type="InterPro" id="IPR035985">
    <property type="entry name" value="Ubiquitin-activating_enz"/>
</dbReference>
<dbReference type="InterPro" id="IPR045886">
    <property type="entry name" value="ThiF/MoeB/HesA"/>
</dbReference>
<dbReference type="GeneID" id="100199634"/>
<dbReference type="PANTHER" id="PTHR10953:SF102">
    <property type="entry name" value="ADENYLYLTRANSFERASE AND SULFURTRANSFERASE MOCS3"/>
    <property type="match status" value="1"/>
</dbReference>
<dbReference type="Pfam" id="PF00899">
    <property type="entry name" value="ThiF"/>
    <property type="match status" value="1"/>
</dbReference>
<dbReference type="PANTHER" id="PTHR10953">
    <property type="entry name" value="UBIQUITIN-ACTIVATING ENZYME E1"/>
    <property type="match status" value="1"/>
</dbReference>
<evidence type="ECO:0000256" key="3">
    <source>
        <dbReference type="ARBA" id="ARBA00022679"/>
    </source>
</evidence>
<feature type="binding site" evidence="11">
    <location>
        <position position="218"/>
    </location>
    <ligand>
        <name>Zn(2+)</name>
        <dbReference type="ChEBI" id="CHEBI:29105"/>
    </ligand>
</feature>
<reference evidence="15" key="1">
    <citation type="submission" date="2025-08" db="UniProtKB">
        <authorList>
            <consortium name="RefSeq"/>
        </authorList>
    </citation>
    <scope>IDENTIFICATION</scope>
</reference>
<dbReference type="SUPFAM" id="SSF69572">
    <property type="entry name" value="Activating enzymes of the ubiquitin-like proteins"/>
    <property type="match status" value="1"/>
</dbReference>
<keyword evidence="12" id="KW-0175">Coiled coil</keyword>
<dbReference type="InterPro" id="IPR028885">
    <property type="entry name" value="MOCS3/Uba4"/>
</dbReference>